<accession>A0A2U9NVF9</accession>
<dbReference type="Pfam" id="PF06628">
    <property type="entry name" value="Catalase-rel"/>
    <property type="match status" value="1"/>
</dbReference>
<evidence type="ECO:0000256" key="15">
    <source>
        <dbReference type="RuleBase" id="RU000498"/>
    </source>
</evidence>
<comment type="cofactor">
    <cofactor evidence="1 10 12">
        <name>heme</name>
        <dbReference type="ChEBI" id="CHEBI:30413"/>
    </cofactor>
</comment>
<dbReference type="InterPro" id="IPR043156">
    <property type="entry name" value="Catalase_clade2_helical"/>
</dbReference>
<dbReference type="InterPro" id="IPR029062">
    <property type="entry name" value="Class_I_gatase-like"/>
</dbReference>
<dbReference type="PRINTS" id="PR00067">
    <property type="entry name" value="CATALASE"/>
</dbReference>
<keyword evidence="6 10" id="KW-0479">Metal-binding</keyword>
<name>A0A2U9NVF9_STRAS</name>
<dbReference type="KEGG" id="sact:DMT42_02085"/>
<dbReference type="InterPro" id="IPR024712">
    <property type="entry name" value="Catalase_clade2"/>
</dbReference>
<dbReference type="PANTHER" id="PTHR42821">
    <property type="entry name" value="CATALASE"/>
    <property type="match status" value="1"/>
</dbReference>
<evidence type="ECO:0000313" key="19">
    <source>
        <dbReference type="Proteomes" id="UP000247634"/>
    </source>
</evidence>
<feature type="active site" evidence="11">
    <location>
        <position position="131"/>
    </location>
</feature>
<dbReference type="RefSeq" id="WP_110626162.1">
    <property type="nucleotide sequence ID" value="NZ_CP029788.1"/>
</dbReference>
<feature type="binding site" evidence="13">
    <location>
        <position position="414"/>
    </location>
    <ligand>
        <name>heme</name>
        <dbReference type="ChEBI" id="CHEBI:30413"/>
    </ligand>
</feature>
<sequence>MSDTNPLKRAAQKVTETVRGDGDGPPEGIPGRPGSEPPSVAEPTEPREPLPPKPDQSGPDTYSPTGQATGADQARVAQAGSHLTDAQGVRRPDTDHSLKAGPRGPVLLQDHHLREKVMHFDHERIPERVVHARGAAAHGIFRSYGTAAAVTRAAFLAEDAETPVFVRFSTVLGSRGSADTVRDTRGFATKFYTSEGVFDLVGNNMPVFFIQDAIKFPDIIHAGKPHPDREIPQAQSAHDTFWDFVTLHTEATHHTLWNMSDRGIPRSYRTMEGFGVHTFRLVAADGGTTLVKFHWKPKLGVHSLVWEEAQIAGGVDPDFHRRDLADAIEAGAYPEWELGIQTFPDTPDQTFEGIDLLDPTNLVPEELAPVQPVGLLTLNRNPSNFFAETEQVAFHVGHLVPGIDITDDPLLAGRLFSYLDTQITRLGGPNFPQLPINRPHAPVNDMLRDGMHQTAVHRGTAPYRPNSLDGGCPFTAGADMSAYVETPVRVPEATKVREAPESFADHFSQPRRFWLSMTPVEREHIIGAYTFELGKCYEQAVKERALQVLANIDPELCAGVAAGLGLPAPEPTVPLADVAPSPALSQIGQTWPTDGRIIGIVTEPDGDLDGVRAVREAVLQAGMVPLVVAPTGGTLGDGDDALTVQRTFVTARSVEFDALLLAGAPGVADDAYGARDAKAGLTGGAPPAHDPRVALLLNEAFRHGKAIGAWKGAEAVLASAGVPTDAPGVIVTDSGTTALQQVTRLMGAHRVWERFMATG</sequence>
<dbReference type="Gene3D" id="3.40.50.880">
    <property type="match status" value="1"/>
</dbReference>
<dbReference type="GO" id="GO:0006979">
    <property type="term" value="P:response to oxidative stress"/>
    <property type="evidence" value="ECO:0007669"/>
    <property type="project" value="InterPro"/>
</dbReference>
<dbReference type="AlphaFoldDB" id="A0A2U9NVF9"/>
<evidence type="ECO:0000256" key="11">
    <source>
        <dbReference type="PIRSR" id="PIRSR038927-1"/>
    </source>
</evidence>
<feature type="binding site" evidence="13">
    <location>
        <position position="425"/>
    </location>
    <ligand>
        <name>heme</name>
        <dbReference type="ChEBI" id="CHEBI:30413"/>
    </ligand>
</feature>
<evidence type="ECO:0000256" key="12">
    <source>
        <dbReference type="PIRSR" id="PIRSR038927-2"/>
    </source>
</evidence>
<feature type="binding site" description="axial binding residue" evidence="12">
    <location>
        <position position="418"/>
    </location>
    <ligand>
        <name>heme</name>
        <dbReference type="ChEBI" id="CHEBI:30413"/>
    </ligand>
    <ligandPart>
        <name>Fe</name>
        <dbReference type="ChEBI" id="CHEBI:18248"/>
    </ligandPart>
</feature>
<evidence type="ECO:0000256" key="10">
    <source>
        <dbReference type="PIRNR" id="PIRNR038927"/>
    </source>
</evidence>
<dbReference type="InterPro" id="IPR041399">
    <property type="entry name" value="Catalase_large_C"/>
</dbReference>
<evidence type="ECO:0000256" key="7">
    <source>
        <dbReference type="ARBA" id="ARBA00023002"/>
    </source>
</evidence>
<evidence type="ECO:0000256" key="3">
    <source>
        <dbReference type="ARBA" id="ARBA00012314"/>
    </source>
</evidence>
<comment type="catalytic activity">
    <reaction evidence="10 15">
        <text>2 H2O2 = O2 + 2 H2O</text>
        <dbReference type="Rhea" id="RHEA:20309"/>
        <dbReference type="ChEBI" id="CHEBI:15377"/>
        <dbReference type="ChEBI" id="CHEBI:15379"/>
        <dbReference type="ChEBI" id="CHEBI:16240"/>
        <dbReference type="EC" id="1.11.1.6"/>
    </reaction>
</comment>
<dbReference type="EC" id="1.11.1.6" evidence="3 10"/>
<feature type="cross-link" description="3'-histidyl-3-tyrosine (His-Tyr)" evidence="14">
    <location>
        <begin position="395"/>
        <end position="418"/>
    </location>
</feature>
<feature type="binding site" evidence="13">
    <location>
        <position position="167"/>
    </location>
    <ligand>
        <name>heme</name>
        <dbReference type="ChEBI" id="CHEBI:30413"/>
    </ligand>
</feature>
<feature type="region of interest" description="Disordered" evidence="16">
    <location>
        <begin position="1"/>
        <end position="105"/>
    </location>
</feature>
<dbReference type="EMBL" id="CP029788">
    <property type="protein sequence ID" value="AWT41226.1"/>
    <property type="molecule type" value="Genomic_DNA"/>
</dbReference>
<keyword evidence="19" id="KW-1185">Reference proteome</keyword>
<feature type="binding site" evidence="13">
    <location>
        <position position="128"/>
    </location>
    <ligand>
        <name>heme</name>
        <dbReference type="ChEBI" id="CHEBI:30413"/>
    </ligand>
</feature>
<protein>
    <recommendedName>
        <fullName evidence="3 10">Catalase</fullName>
        <ecNumber evidence="3 10">1.11.1.6</ecNumber>
    </recommendedName>
</protein>
<dbReference type="GO" id="GO:0004096">
    <property type="term" value="F:catalase activity"/>
    <property type="evidence" value="ECO:0007669"/>
    <property type="project" value="UniProtKB-UniRule"/>
</dbReference>
<organism evidence="18 19">
    <name type="scientific">Streptomyces actuosus</name>
    <dbReference type="NCBI Taxonomy" id="1885"/>
    <lineage>
        <taxon>Bacteria</taxon>
        <taxon>Bacillati</taxon>
        <taxon>Actinomycetota</taxon>
        <taxon>Actinomycetes</taxon>
        <taxon>Kitasatosporales</taxon>
        <taxon>Streptomycetaceae</taxon>
        <taxon>Streptomyces</taxon>
    </lineage>
</organism>
<dbReference type="PANTHER" id="PTHR42821:SF1">
    <property type="entry name" value="CATALASE-B"/>
    <property type="match status" value="1"/>
</dbReference>
<dbReference type="InterPro" id="IPR024708">
    <property type="entry name" value="Catalase_AS"/>
</dbReference>
<dbReference type="Gene3D" id="2.40.180.10">
    <property type="entry name" value="Catalase core domain"/>
    <property type="match status" value="1"/>
</dbReference>
<reference evidence="18 19" key="1">
    <citation type="submission" date="2018-06" db="EMBL/GenBank/DDBJ databases">
        <title>The complete genome sequence of a nosiheptide producer Streptomyces actuosus ATCC 25421: deducing the ability of producing a new class III lantibiotics.</title>
        <authorList>
            <person name="Liu W."/>
            <person name="Sun F."/>
            <person name="Hu Y."/>
        </authorList>
    </citation>
    <scope>NUCLEOTIDE SEQUENCE [LARGE SCALE GENOMIC DNA]</scope>
    <source>
        <strain evidence="18 19">ATCC 25421</strain>
    </source>
</reference>
<evidence type="ECO:0000256" key="6">
    <source>
        <dbReference type="ARBA" id="ARBA00022723"/>
    </source>
</evidence>
<evidence type="ECO:0000256" key="13">
    <source>
        <dbReference type="PIRSR" id="PIRSR038927-3"/>
    </source>
</evidence>
<evidence type="ECO:0000256" key="1">
    <source>
        <dbReference type="ARBA" id="ARBA00001971"/>
    </source>
</evidence>
<dbReference type="GO" id="GO:0005829">
    <property type="term" value="C:cytosol"/>
    <property type="evidence" value="ECO:0007669"/>
    <property type="project" value="TreeGrafter"/>
</dbReference>
<dbReference type="InterPro" id="IPR011614">
    <property type="entry name" value="Catalase_core"/>
</dbReference>
<dbReference type="Gene3D" id="1.20.1370.20">
    <property type="match status" value="1"/>
</dbReference>
<keyword evidence="7 10" id="KW-0560">Oxidoreductase</keyword>
<dbReference type="InterPro" id="IPR010582">
    <property type="entry name" value="Catalase_immune_responsive"/>
</dbReference>
<dbReference type="GO" id="GO:0046872">
    <property type="term" value="F:metal ion binding"/>
    <property type="evidence" value="ECO:0007669"/>
    <property type="project" value="UniProtKB-KW"/>
</dbReference>
<evidence type="ECO:0000259" key="17">
    <source>
        <dbReference type="SMART" id="SM01060"/>
    </source>
</evidence>
<feature type="active site" evidence="11">
    <location>
        <position position="203"/>
    </location>
</feature>
<dbReference type="PIRSF" id="PIRSF038927">
    <property type="entry name" value="Catalase_clade2"/>
    <property type="match status" value="1"/>
</dbReference>
<gene>
    <name evidence="18" type="ORF">DMT42_02085</name>
</gene>
<dbReference type="GO" id="GO:0042744">
    <property type="term" value="P:hydrogen peroxide catabolic process"/>
    <property type="evidence" value="ECO:0007669"/>
    <property type="project" value="UniProtKB-UniRule"/>
</dbReference>
<dbReference type="InterPro" id="IPR020835">
    <property type="entry name" value="Catalase_sf"/>
</dbReference>
<dbReference type="PROSITE" id="PS00437">
    <property type="entry name" value="CATALASE_1"/>
    <property type="match status" value="1"/>
</dbReference>
<evidence type="ECO:0000256" key="4">
    <source>
        <dbReference type="ARBA" id="ARBA00022559"/>
    </source>
</evidence>
<evidence type="ECO:0000256" key="2">
    <source>
        <dbReference type="ARBA" id="ARBA00010660"/>
    </source>
</evidence>
<feature type="binding site" evidence="13">
    <location>
        <position position="216"/>
    </location>
    <ligand>
        <name>heme</name>
        <dbReference type="ChEBI" id="CHEBI:30413"/>
    </ligand>
</feature>
<keyword evidence="4 10" id="KW-0575">Peroxidase</keyword>
<proteinExistence type="inferred from homology"/>
<evidence type="ECO:0000256" key="8">
    <source>
        <dbReference type="ARBA" id="ARBA00023004"/>
    </source>
</evidence>
<feature type="domain" description="Catalase core" evidence="17">
    <location>
        <begin position="84"/>
        <end position="472"/>
    </location>
</feature>
<evidence type="ECO:0000313" key="18">
    <source>
        <dbReference type="EMBL" id="AWT41226.1"/>
    </source>
</evidence>
<dbReference type="GO" id="GO:0020037">
    <property type="term" value="F:heme binding"/>
    <property type="evidence" value="ECO:0007669"/>
    <property type="project" value="UniProtKB-UniRule"/>
</dbReference>
<comment type="function">
    <text evidence="10">Decomposes hydrogen peroxide into water and oxygen; serves to protect cells from the toxic effects of hydrogen peroxide.</text>
</comment>
<evidence type="ECO:0000256" key="16">
    <source>
        <dbReference type="SAM" id="MobiDB-lite"/>
    </source>
</evidence>
<keyword evidence="9 10" id="KW-0376">Hydrogen peroxide</keyword>
<keyword evidence="8 10" id="KW-0408">Iron</keyword>
<dbReference type="Proteomes" id="UP000247634">
    <property type="component" value="Chromosome"/>
</dbReference>
<dbReference type="InterPro" id="IPR018028">
    <property type="entry name" value="Catalase"/>
</dbReference>
<feature type="compositionally biased region" description="Polar residues" evidence="16">
    <location>
        <begin position="58"/>
        <end position="70"/>
    </location>
</feature>
<dbReference type="PROSITE" id="PS51402">
    <property type="entry name" value="CATALASE_3"/>
    <property type="match status" value="1"/>
</dbReference>
<dbReference type="Pfam" id="PF18011">
    <property type="entry name" value="Catalase_C"/>
    <property type="match status" value="1"/>
</dbReference>
<evidence type="ECO:0000256" key="5">
    <source>
        <dbReference type="ARBA" id="ARBA00022617"/>
    </source>
</evidence>
<dbReference type="CDD" id="cd03132">
    <property type="entry name" value="GATase1_catalase"/>
    <property type="match status" value="1"/>
</dbReference>
<dbReference type="SUPFAM" id="SSF56634">
    <property type="entry name" value="Heme-dependent catalase-like"/>
    <property type="match status" value="1"/>
</dbReference>
<evidence type="ECO:0000256" key="14">
    <source>
        <dbReference type="PIRSR" id="PIRSR038927-4"/>
    </source>
</evidence>
<dbReference type="PROSITE" id="PS00438">
    <property type="entry name" value="CATALASE_2"/>
    <property type="match status" value="1"/>
</dbReference>
<evidence type="ECO:0000256" key="9">
    <source>
        <dbReference type="ARBA" id="ARBA00023324"/>
    </source>
</evidence>
<dbReference type="OrthoDB" id="3169619at2"/>
<comment type="similarity">
    <text evidence="2">Belongs to the catalase family. HPII subfamily.</text>
</comment>
<dbReference type="SUPFAM" id="SSF52317">
    <property type="entry name" value="Class I glutamine amidotransferase-like"/>
    <property type="match status" value="1"/>
</dbReference>
<dbReference type="InterPro" id="IPR002226">
    <property type="entry name" value="Catalase_haem_BS"/>
</dbReference>
<dbReference type="Pfam" id="PF00199">
    <property type="entry name" value="Catalase"/>
    <property type="match status" value="1"/>
</dbReference>
<dbReference type="FunFam" id="2.40.180.10:FF:000003">
    <property type="entry name" value="Catalase"/>
    <property type="match status" value="1"/>
</dbReference>
<dbReference type="SMART" id="SM01060">
    <property type="entry name" value="Catalase"/>
    <property type="match status" value="1"/>
</dbReference>
<keyword evidence="5 10" id="KW-0349">Heme</keyword>
<feature type="compositionally biased region" description="Low complexity" evidence="16">
    <location>
        <begin position="29"/>
        <end position="43"/>
    </location>
</feature>
<feature type="compositionally biased region" description="Basic and acidic residues" evidence="16">
    <location>
        <begin position="88"/>
        <end position="98"/>
    </location>
</feature>